<evidence type="ECO:0000313" key="1">
    <source>
        <dbReference type="EMBL" id="MBD8050175.1"/>
    </source>
</evidence>
<dbReference type="AlphaFoldDB" id="A0A927FEY3"/>
<comment type="caution">
    <text evidence="1">The sequence shown here is derived from an EMBL/GenBank/DDBJ whole genome shotgun (WGS) entry which is preliminary data.</text>
</comment>
<dbReference type="RefSeq" id="WP_191818589.1">
    <property type="nucleotide sequence ID" value="NZ_JACYFT010000001.1"/>
</dbReference>
<evidence type="ECO:0000313" key="2">
    <source>
        <dbReference type="Proteomes" id="UP000647424"/>
    </source>
</evidence>
<sequence>MTAPIACRPGCGACCTAPSISSPIPGMPQGKPAGVPCVQLDATLGCKLFGQASRPAVCGQLQPSLEMCGARDDGGQHARKYLMRLEALTRPDGCPKIGV</sequence>
<name>A0A927FEY3_9BURK</name>
<gene>
    <name evidence="1" type="ORF">IC609_06440</name>
</gene>
<dbReference type="Pfam" id="PF03692">
    <property type="entry name" value="CxxCxxCC"/>
    <property type="match status" value="1"/>
</dbReference>
<dbReference type="PANTHER" id="PTHR36931">
    <property type="entry name" value="UPF0153 PROTEIN YEIW"/>
    <property type="match status" value="1"/>
</dbReference>
<dbReference type="InterPro" id="IPR052572">
    <property type="entry name" value="UPF0153_domain"/>
</dbReference>
<proteinExistence type="predicted"/>
<organism evidence="1 2">
    <name type="scientific">Limnohabitans radicicola</name>
    <dbReference type="NCBI Taxonomy" id="2771427"/>
    <lineage>
        <taxon>Bacteria</taxon>
        <taxon>Pseudomonadati</taxon>
        <taxon>Pseudomonadota</taxon>
        <taxon>Betaproteobacteria</taxon>
        <taxon>Burkholderiales</taxon>
        <taxon>Comamonadaceae</taxon>
        <taxon>Limnohabitans</taxon>
    </lineage>
</organism>
<dbReference type="Proteomes" id="UP000647424">
    <property type="component" value="Unassembled WGS sequence"/>
</dbReference>
<dbReference type="EMBL" id="JACYFT010000001">
    <property type="protein sequence ID" value="MBD8050175.1"/>
    <property type="molecule type" value="Genomic_DNA"/>
</dbReference>
<accession>A0A927FEY3</accession>
<keyword evidence="2" id="KW-1185">Reference proteome</keyword>
<protein>
    <submittedName>
        <fullName evidence="1">YkgJ family cysteine cluster protein</fullName>
    </submittedName>
</protein>
<reference evidence="1" key="1">
    <citation type="submission" date="2020-09" db="EMBL/GenBank/DDBJ databases">
        <title>Genome seq and assembly of Limnohabitants sp.</title>
        <authorList>
            <person name="Chhetri G."/>
        </authorList>
    </citation>
    <scope>NUCLEOTIDE SEQUENCE</scope>
    <source>
        <strain evidence="1">JUR4</strain>
    </source>
</reference>
<dbReference type="PANTHER" id="PTHR36931:SF1">
    <property type="entry name" value="UPF0153 PROTEIN YEIW"/>
    <property type="match status" value="1"/>
</dbReference>
<dbReference type="InterPro" id="IPR005358">
    <property type="entry name" value="Puta_zinc/iron-chelating_dom"/>
</dbReference>